<feature type="signal peptide" evidence="1">
    <location>
        <begin position="1"/>
        <end position="18"/>
    </location>
</feature>
<evidence type="ECO:0000313" key="2">
    <source>
        <dbReference type="EMBL" id="BBC61809.1"/>
    </source>
</evidence>
<accession>A0A2Z5Y4S5</accession>
<protein>
    <recommendedName>
        <fullName evidence="4">WxL domain-containing protein</fullName>
    </recommendedName>
</protein>
<feature type="chain" id="PRO_5039113304" description="WxL domain-containing protein" evidence="1">
    <location>
        <begin position="19"/>
        <end position="209"/>
    </location>
</feature>
<dbReference type="Proteomes" id="UP000269226">
    <property type="component" value="Plasmid pMP1"/>
</dbReference>
<dbReference type="AlphaFoldDB" id="A0A2Z5Y4S5"/>
<evidence type="ECO:0008006" key="4">
    <source>
        <dbReference type="Google" id="ProtNLM"/>
    </source>
</evidence>
<dbReference type="GeneID" id="39499646"/>
<dbReference type="EMBL" id="AP018493">
    <property type="protein sequence ID" value="BBC61809.1"/>
    <property type="molecule type" value="Genomic_DNA"/>
</dbReference>
<dbReference type="RefSeq" id="WP_014868560.1">
    <property type="nucleotide sequence ID" value="NZ_AP018493.1"/>
</dbReference>
<proteinExistence type="predicted"/>
<organism evidence="2 3">
    <name type="scientific">Melissococcus plutonius</name>
    <dbReference type="NCBI Taxonomy" id="33970"/>
    <lineage>
        <taxon>Bacteria</taxon>
        <taxon>Bacillati</taxon>
        <taxon>Bacillota</taxon>
        <taxon>Bacilli</taxon>
        <taxon>Lactobacillales</taxon>
        <taxon>Enterococcaceae</taxon>
        <taxon>Melissococcus</taxon>
    </lineage>
</organism>
<keyword evidence="1" id="KW-0732">Signal</keyword>
<evidence type="ECO:0000256" key="1">
    <source>
        <dbReference type="SAM" id="SignalP"/>
    </source>
</evidence>
<gene>
    <name evidence="2" type="ORF">DAT561_p1107</name>
</gene>
<name>A0A2Z5Y4S5_9ENTE</name>
<evidence type="ECO:0000313" key="3">
    <source>
        <dbReference type="Proteomes" id="UP000269226"/>
    </source>
</evidence>
<geneLocation type="plasmid" evidence="3">
    <name>pmp1 dat561 dna</name>
</geneLocation>
<reference evidence="2 3" key="1">
    <citation type="submission" date="2018-01" db="EMBL/GenBank/DDBJ databases">
        <title>Whole genome sequence of Melissococcus plutonius DAT561.</title>
        <authorList>
            <person name="Okumura K."/>
            <person name="Takamatsu D."/>
            <person name="Okura M."/>
        </authorList>
    </citation>
    <scope>NUCLEOTIDE SEQUENCE [LARGE SCALE GENOMIC DNA]</scope>
    <source>
        <strain evidence="2 3">DAT561</strain>
        <plasmid evidence="3">pmp1 dat561 dna</plasmid>
    </source>
</reference>
<sequence>MKKLLMAVLLIGSVVSFETVGLAEDDTEASNQQTVNGKKDADITVEGTLGADNKNPEEKIPEGSNDWINVTVPTKTIFYNTVENKSIQSPTYTIMNNSGRPVTVSATNFVDTTSDVTLPTDFDLNLQVKGNNPTSANTPLVTDGKIVTGLNAKLITLANNQNQLVASDPANENPVNSKATFTYGGTATVTKSTKLSYTLSLKFDAVAWQ</sequence>
<keyword evidence="2" id="KW-0614">Plasmid</keyword>